<accession>A0A5C5BEQ2</accession>
<sequence>MRLYLPATAADLADPDGVRAVASAVTPALRAALSEEDEEGLELSAFLTAADASVLRVARLGARPRRVVLAVEVDDVRPDEAAPEELRGLPSVLGVVAVPWSHVVAVHVDDAEAEELVAAAVGGDEEAFDALVEIDLLWFDPSELADVRAELGVG</sequence>
<dbReference type="Pfam" id="PF21853">
    <property type="entry name" value="DUF6912"/>
    <property type="match status" value="1"/>
</dbReference>
<protein>
    <submittedName>
        <fullName evidence="1">Uncharacterized protein</fullName>
    </submittedName>
</protein>
<gene>
    <name evidence="1" type="ORF">FH969_05225</name>
</gene>
<keyword evidence="2" id="KW-1185">Reference proteome</keyword>
<dbReference type="RefSeq" id="WP_108717925.1">
    <property type="nucleotide sequence ID" value="NZ_DAMDJA010000184.1"/>
</dbReference>
<organism evidence="1 2">
    <name type="scientific">Miniimonas arenae</name>
    <dbReference type="NCBI Taxonomy" id="676201"/>
    <lineage>
        <taxon>Bacteria</taxon>
        <taxon>Bacillati</taxon>
        <taxon>Actinomycetota</taxon>
        <taxon>Actinomycetes</taxon>
        <taxon>Micrococcales</taxon>
        <taxon>Beutenbergiaceae</taxon>
        <taxon>Miniimonas</taxon>
    </lineage>
</organism>
<dbReference type="InterPro" id="IPR054206">
    <property type="entry name" value="DUF6912"/>
</dbReference>
<comment type="caution">
    <text evidence="1">The sequence shown here is derived from an EMBL/GenBank/DDBJ whole genome shotgun (WGS) entry which is preliminary data.</text>
</comment>
<dbReference type="AlphaFoldDB" id="A0A5C5BEQ2"/>
<proteinExistence type="predicted"/>
<reference evidence="1 2" key="1">
    <citation type="submission" date="2019-06" db="EMBL/GenBank/DDBJ databases">
        <title>Draft genome sequence of Miniimonas arenae KCTC 19750T isolated from sea sand.</title>
        <authorList>
            <person name="Park S.-J."/>
        </authorList>
    </citation>
    <scope>NUCLEOTIDE SEQUENCE [LARGE SCALE GENOMIC DNA]</scope>
    <source>
        <strain evidence="1 2">KCTC 19750</strain>
    </source>
</reference>
<name>A0A5C5BEQ2_9MICO</name>
<dbReference type="EMBL" id="VENP01000013">
    <property type="protein sequence ID" value="TNU75950.1"/>
    <property type="molecule type" value="Genomic_DNA"/>
</dbReference>
<evidence type="ECO:0000313" key="2">
    <source>
        <dbReference type="Proteomes" id="UP000313849"/>
    </source>
</evidence>
<dbReference type="Proteomes" id="UP000313849">
    <property type="component" value="Unassembled WGS sequence"/>
</dbReference>
<evidence type="ECO:0000313" key="1">
    <source>
        <dbReference type="EMBL" id="TNU75950.1"/>
    </source>
</evidence>